<reference evidence="1" key="1">
    <citation type="submission" date="2023-10" db="EMBL/GenBank/DDBJ databases">
        <authorList>
            <person name="Domelevo Entfellner J.-B."/>
        </authorList>
    </citation>
    <scope>NUCLEOTIDE SEQUENCE</scope>
</reference>
<name>A0AA86V3E8_9FABA</name>
<keyword evidence="2" id="KW-1185">Reference proteome</keyword>
<sequence length="64" mass="7296">MGLVCFIRRCGKYETGPMRRKLYVPTSVKTNTINNQLLKAVEVIDSNEYIMSVPINTKQGLFSK</sequence>
<proteinExistence type="predicted"/>
<gene>
    <name evidence="1" type="ORF">AYBTSS11_LOCUS3733</name>
</gene>
<feature type="non-terminal residue" evidence="1">
    <location>
        <position position="64"/>
    </location>
</feature>
<dbReference type="Proteomes" id="UP001189624">
    <property type="component" value="Chromosome 1"/>
</dbReference>
<evidence type="ECO:0000313" key="2">
    <source>
        <dbReference type="Proteomes" id="UP001189624"/>
    </source>
</evidence>
<protein>
    <submittedName>
        <fullName evidence="1">Uncharacterized protein</fullName>
    </submittedName>
</protein>
<organism evidence="1 2">
    <name type="scientific">Sphenostylis stenocarpa</name>
    <dbReference type="NCBI Taxonomy" id="92480"/>
    <lineage>
        <taxon>Eukaryota</taxon>
        <taxon>Viridiplantae</taxon>
        <taxon>Streptophyta</taxon>
        <taxon>Embryophyta</taxon>
        <taxon>Tracheophyta</taxon>
        <taxon>Spermatophyta</taxon>
        <taxon>Magnoliopsida</taxon>
        <taxon>eudicotyledons</taxon>
        <taxon>Gunneridae</taxon>
        <taxon>Pentapetalae</taxon>
        <taxon>rosids</taxon>
        <taxon>fabids</taxon>
        <taxon>Fabales</taxon>
        <taxon>Fabaceae</taxon>
        <taxon>Papilionoideae</taxon>
        <taxon>50 kb inversion clade</taxon>
        <taxon>NPAAA clade</taxon>
        <taxon>indigoferoid/millettioid clade</taxon>
        <taxon>Phaseoleae</taxon>
        <taxon>Sphenostylis</taxon>
    </lineage>
</organism>
<dbReference type="EMBL" id="OY731398">
    <property type="protein sequence ID" value="CAJ1920059.1"/>
    <property type="molecule type" value="Genomic_DNA"/>
</dbReference>
<accession>A0AA86V3E8</accession>
<dbReference type="Gramene" id="rna-AYBTSS11_LOCUS3733">
    <property type="protein sequence ID" value="CAJ1920059.1"/>
    <property type="gene ID" value="gene-AYBTSS11_LOCUS3733"/>
</dbReference>
<evidence type="ECO:0000313" key="1">
    <source>
        <dbReference type="EMBL" id="CAJ1920059.1"/>
    </source>
</evidence>
<dbReference type="AlphaFoldDB" id="A0AA86V3E8"/>